<dbReference type="InterPro" id="IPR012902">
    <property type="entry name" value="N_methyl_site"/>
</dbReference>
<dbReference type="GO" id="GO:0030420">
    <property type="term" value="P:establishment of competence for transformation"/>
    <property type="evidence" value="ECO:0007669"/>
    <property type="project" value="UniProtKB-KW"/>
</dbReference>
<dbReference type="AlphaFoldDB" id="A0A9C7GBU0"/>
<dbReference type="InterPro" id="IPR016977">
    <property type="entry name" value="ComGF"/>
</dbReference>
<dbReference type="Pfam" id="PF15980">
    <property type="entry name" value="ComGF"/>
    <property type="match status" value="1"/>
</dbReference>
<reference evidence="3" key="1">
    <citation type="submission" date="2021-10" db="EMBL/GenBank/DDBJ databases">
        <authorList>
            <person name="Criscuolo A."/>
        </authorList>
    </citation>
    <scope>NUCLEOTIDE SEQUENCE</scope>
    <source>
        <strain evidence="3">CIP111885</strain>
    </source>
</reference>
<dbReference type="RefSeq" id="WP_230497587.1">
    <property type="nucleotide sequence ID" value="NZ_CAKJTG010000018.1"/>
</dbReference>
<name>A0A9C7GBU0_9BACI</name>
<organism evidence="3 4">
    <name type="scientific">Pseudoneobacillus rhizosphaerae</name>
    <dbReference type="NCBI Taxonomy" id="2880968"/>
    <lineage>
        <taxon>Bacteria</taxon>
        <taxon>Bacillati</taxon>
        <taxon>Bacillota</taxon>
        <taxon>Bacilli</taxon>
        <taxon>Bacillales</taxon>
        <taxon>Bacillaceae</taxon>
        <taxon>Pseudoneobacillus</taxon>
    </lineage>
</organism>
<keyword evidence="4" id="KW-1185">Reference proteome</keyword>
<dbReference type="GO" id="GO:0009986">
    <property type="term" value="C:cell surface"/>
    <property type="evidence" value="ECO:0007669"/>
    <property type="project" value="UniProtKB-SubCell"/>
</dbReference>
<keyword evidence="2" id="KW-0178">Competence</keyword>
<comment type="caution">
    <text evidence="3">The sequence shown here is derived from an EMBL/GenBank/DDBJ whole genome shotgun (WGS) entry which is preliminary data.</text>
</comment>
<proteinExistence type="predicted"/>
<protein>
    <recommendedName>
        <fullName evidence="5">Competence protein ComGF</fullName>
    </recommendedName>
</protein>
<accession>A0A9C7GBU0</accession>
<comment type="subcellular location">
    <subcellularLocation>
        <location evidence="1">Cell surface</location>
    </subcellularLocation>
</comment>
<dbReference type="EMBL" id="CAKJTG010000018">
    <property type="protein sequence ID" value="CAG9609353.1"/>
    <property type="molecule type" value="Genomic_DNA"/>
</dbReference>
<dbReference type="NCBIfam" id="TIGR02532">
    <property type="entry name" value="IV_pilin_GFxxxE"/>
    <property type="match status" value="1"/>
</dbReference>
<dbReference type="NCBIfam" id="NF041002">
    <property type="entry name" value="pilin_ComGF"/>
    <property type="match status" value="1"/>
</dbReference>
<gene>
    <name evidence="3" type="ORF">NEOCIP111885_03095</name>
</gene>
<dbReference type="Proteomes" id="UP000789845">
    <property type="component" value="Unassembled WGS sequence"/>
</dbReference>
<evidence type="ECO:0008006" key="5">
    <source>
        <dbReference type="Google" id="ProtNLM"/>
    </source>
</evidence>
<evidence type="ECO:0000313" key="4">
    <source>
        <dbReference type="Proteomes" id="UP000789845"/>
    </source>
</evidence>
<sequence>MKIATKINKRYVNFWNSGFTLAESLMGLAAFCLLAALLPLSFQVFSKVDQGNSRLQTMQWEVFSSQIKKEIRMSQKINPQVNKLLLTRDTDSILYEKFGTNVRRRVNLTGNEILLQNVKSIQFDYIKNGTIVMVEDIWSKKYSFTTRSYINTTQ</sequence>
<evidence type="ECO:0000313" key="3">
    <source>
        <dbReference type="EMBL" id="CAG9609353.1"/>
    </source>
</evidence>
<evidence type="ECO:0000256" key="2">
    <source>
        <dbReference type="ARBA" id="ARBA00023287"/>
    </source>
</evidence>
<evidence type="ECO:0000256" key="1">
    <source>
        <dbReference type="ARBA" id="ARBA00004241"/>
    </source>
</evidence>